<dbReference type="SUPFAM" id="SSF46689">
    <property type="entry name" value="Homeodomain-like"/>
    <property type="match status" value="1"/>
</dbReference>
<gene>
    <name evidence="6" type="ORF">GCM10011346_18050</name>
</gene>
<dbReference type="InterPro" id="IPR002078">
    <property type="entry name" value="Sigma_54_int"/>
</dbReference>
<dbReference type="Gene3D" id="1.10.8.60">
    <property type="match status" value="1"/>
</dbReference>
<evidence type="ECO:0000256" key="4">
    <source>
        <dbReference type="ARBA" id="ARBA00023163"/>
    </source>
</evidence>
<evidence type="ECO:0000259" key="5">
    <source>
        <dbReference type="PROSITE" id="PS50045"/>
    </source>
</evidence>
<protein>
    <submittedName>
        <fullName evidence="6">Sigma-54-dependent Fis family transcriptional regulator</fullName>
    </submittedName>
</protein>
<dbReference type="InterPro" id="IPR027417">
    <property type="entry name" value="P-loop_NTPase"/>
</dbReference>
<dbReference type="Gene3D" id="3.40.50.2300">
    <property type="match status" value="1"/>
</dbReference>
<evidence type="ECO:0000256" key="1">
    <source>
        <dbReference type="ARBA" id="ARBA00022741"/>
    </source>
</evidence>
<evidence type="ECO:0000256" key="3">
    <source>
        <dbReference type="ARBA" id="ARBA00023015"/>
    </source>
</evidence>
<keyword evidence="2" id="KW-0067">ATP-binding</keyword>
<keyword evidence="4" id="KW-0804">Transcription</keyword>
<keyword evidence="7" id="KW-1185">Reference proteome</keyword>
<dbReference type="PRINTS" id="PR01590">
    <property type="entry name" value="HTHFIS"/>
</dbReference>
<sequence>MGVEMIKILLIAPYTGMTQVVKQLDIPKDFQLDIKVANLEESISLARKAEDEGYDLIISRGGTASLVEKNVSIPVIHIDITGYDMLRVFTLIRGAQNTVAFIGFENICRGARTLNDILDYDVKMFTIHKRDEVRLLLNKLKNENYEIVIGDVVTVEEAQKIGLRGFLITSGKEAIFDAFDEARRTYHMFQKVSYKTDQYQQILQSLPTDIIVINQQEKVLFNNLSPNKERIVKKLLYDKELGKNIHQALSLNEKQWAHISSENEDFELQIFPVTSRETKLAGIHLCSYKRKDESAAFRMITKKIHQPILGGSTYAQSIKNKIYAFANTTDNLFISGEFGTGKMTIAQSIHFQKFESNHPLFILNCEIIDSDDLKTLKDRWVSVQKGTAIFEHVESLSPTNQKLLIELFHQIPESLQLIFLANEQASSLIEKKHIFVSLIEKIDPIFIHTQPLRNRKEDLREFISYYLSEFHTRFGNETLGIRSDALEILMRLDWPGNLVELKKKIRELSLRAVGYYIENKDVKEILHEDALKEQNKPLENKGFYIPPGLTLEEMEQRIIQKVLEEEKENQTRTAKRLGMNRTTLWRKLNDK</sequence>
<dbReference type="InterPro" id="IPR002197">
    <property type="entry name" value="HTH_Fis"/>
</dbReference>
<dbReference type="SUPFAM" id="SSF159800">
    <property type="entry name" value="PrpR receptor domain-like"/>
    <property type="match status" value="1"/>
</dbReference>
<evidence type="ECO:0000313" key="6">
    <source>
        <dbReference type="EMBL" id="GGP10336.1"/>
    </source>
</evidence>
<dbReference type="SUPFAM" id="SSF52540">
    <property type="entry name" value="P-loop containing nucleoside triphosphate hydrolases"/>
    <property type="match status" value="1"/>
</dbReference>
<evidence type="ECO:0000256" key="2">
    <source>
        <dbReference type="ARBA" id="ARBA00022840"/>
    </source>
</evidence>
<dbReference type="PROSITE" id="PS50045">
    <property type="entry name" value="SIGMA54_INTERACT_4"/>
    <property type="match status" value="1"/>
</dbReference>
<dbReference type="InterPro" id="IPR010524">
    <property type="entry name" value="Sig_transdc_resp-reg_PrpR_N"/>
</dbReference>
<accession>A0ABQ2NTG2</accession>
<dbReference type="Pfam" id="PF14532">
    <property type="entry name" value="Sigma54_activ_2"/>
    <property type="match status" value="1"/>
</dbReference>
<feature type="domain" description="Sigma-54 factor interaction" evidence="5">
    <location>
        <begin position="308"/>
        <end position="510"/>
    </location>
</feature>
<dbReference type="EMBL" id="BMLW01000004">
    <property type="protein sequence ID" value="GGP10336.1"/>
    <property type="molecule type" value="Genomic_DNA"/>
</dbReference>
<dbReference type="PANTHER" id="PTHR32071">
    <property type="entry name" value="TRANSCRIPTIONAL REGULATORY PROTEIN"/>
    <property type="match status" value="1"/>
</dbReference>
<dbReference type="InterPro" id="IPR009057">
    <property type="entry name" value="Homeodomain-like_sf"/>
</dbReference>
<dbReference type="Pfam" id="PF25601">
    <property type="entry name" value="AAA_lid_14"/>
    <property type="match status" value="1"/>
</dbReference>
<keyword evidence="1" id="KW-0547">Nucleotide-binding</keyword>
<organism evidence="6 7">
    <name type="scientific">Oceanobacillus neutriphilus</name>
    <dbReference type="NCBI Taxonomy" id="531815"/>
    <lineage>
        <taxon>Bacteria</taxon>
        <taxon>Bacillati</taxon>
        <taxon>Bacillota</taxon>
        <taxon>Bacilli</taxon>
        <taxon>Bacillales</taxon>
        <taxon>Bacillaceae</taxon>
        <taxon>Oceanobacillus</taxon>
    </lineage>
</organism>
<keyword evidence="3" id="KW-0805">Transcription regulation</keyword>
<reference evidence="7" key="1">
    <citation type="journal article" date="2019" name="Int. J. Syst. Evol. Microbiol.">
        <title>The Global Catalogue of Microorganisms (GCM) 10K type strain sequencing project: providing services to taxonomists for standard genome sequencing and annotation.</title>
        <authorList>
            <consortium name="The Broad Institute Genomics Platform"/>
            <consortium name="The Broad Institute Genome Sequencing Center for Infectious Disease"/>
            <person name="Wu L."/>
            <person name="Ma J."/>
        </authorList>
    </citation>
    <scope>NUCLEOTIDE SEQUENCE [LARGE SCALE GENOMIC DNA]</scope>
    <source>
        <strain evidence="7">CGMCC 1.7693</strain>
    </source>
</reference>
<evidence type="ECO:0000313" key="7">
    <source>
        <dbReference type="Proteomes" id="UP000641206"/>
    </source>
</evidence>
<dbReference type="Gene3D" id="1.10.10.60">
    <property type="entry name" value="Homeodomain-like"/>
    <property type="match status" value="1"/>
</dbReference>
<dbReference type="Pfam" id="PF06506">
    <property type="entry name" value="PrpR_N"/>
    <property type="match status" value="1"/>
</dbReference>
<dbReference type="Gene3D" id="3.40.50.300">
    <property type="entry name" value="P-loop containing nucleotide triphosphate hydrolases"/>
    <property type="match status" value="1"/>
</dbReference>
<dbReference type="Pfam" id="PF02954">
    <property type="entry name" value="HTH_8"/>
    <property type="match status" value="1"/>
</dbReference>
<comment type="caution">
    <text evidence="6">The sequence shown here is derived from an EMBL/GenBank/DDBJ whole genome shotgun (WGS) entry which is preliminary data.</text>
</comment>
<dbReference type="Gene3D" id="3.40.50.10660">
    <property type="entry name" value="PrpR receptor domain-like"/>
    <property type="match status" value="1"/>
</dbReference>
<name>A0ABQ2NTG2_9BACI</name>
<dbReference type="InterPro" id="IPR058031">
    <property type="entry name" value="AAA_lid_NorR"/>
</dbReference>
<proteinExistence type="predicted"/>
<dbReference type="Proteomes" id="UP000641206">
    <property type="component" value="Unassembled WGS sequence"/>
</dbReference>